<evidence type="ECO:0000313" key="2">
    <source>
        <dbReference type="EMBL" id="EFH50982.1"/>
    </source>
</evidence>
<dbReference type="Gramene" id="fgenesh1_pm.C_scaffold_6002530">
    <property type="protein sequence ID" value="fgenesh1_pm.C_scaffold_6002530"/>
    <property type="gene ID" value="fgenesh1_pm.C_scaffold_6002530"/>
</dbReference>
<name>D7M0A0_ARALL</name>
<proteinExistence type="predicted"/>
<reference evidence="3" key="1">
    <citation type="journal article" date="2011" name="Nat. Genet.">
        <title>The Arabidopsis lyrata genome sequence and the basis of rapid genome size change.</title>
        <authorList>
            <person name="Hu T.T."/>
            <person name="Pattyn P."/>
            <person name="Bakker E.G."/>
            <person name="Cao J."/>
            <person name="Cheng J.-F."/>
            <person name="Clark R.M."/>
            <person name="Fahlgren N."/>
            <person name="Fawcett J.A."/>
            <person name="Grimwood J."/>
            <person name="Gundlach H."/>
            <person name="Haberer G."/>
            <person name="Hollister J.D."/>
            <person name="Ossowski S."/>
            <person name="Ottilar R.P."/>
            <person name="Salamov A.A."/>
            <person name="Schneeberger K."/>
            <person name="Spannagl M."/>
            <person name="Wang X."/>
            <person name="Yang L."/>
            <person name="Nasrallah M.E."/>
            <person name="Bergelson J."/>
            <person name="Carrington J.C."/>
            <person name="Gaut B.S."/>
            <person name="Schmutz J."/>
            <person name="Mayer K.F.X."/>
            <person name="Van de Peer Y."/>
            <person name="Grigoriev I.V."/>
            <person name="Nordborg M."/>
            <person name="Weigel D."/>
            <person name="Guo Y.-L."/>
        </authorList>
    </citation>
    <scope>NUCLEOTIDE SEQUENCE [LARGE SCALE GENOMIC DNA]</scope>
    <source>
        <strain evidence="3">cv. MN47</strain>
    </source>
</reference>
<evidence type="ECO:0000313" key="3">
    <source>
        <dbReference type="Proteomes" id="UP000008694"/>
    </source>
</evidence>
<dbReference type="InterPro" id="IPR057499">
    <property type="entry name" value="Kelch_FKB95"/>
</dbReference>
<dbReference type="Proteomes" id="UP000008694">
    <property type="component" value="Unassembled WGS sequence"/>
</dbReference>
<dbReference type="SMART" id="SM00256">
    <property type="entry name" value="FBOX"/>
    <property type="match status" value="1"/>
</dbReference>
<dbReference type="CDD" id="cd22152">
    <property type="entry name" value="F-box_AtAFR-like"/>
    <property type="match status" value="1"/>
</dbReference>
<feature type="domain" description="F-box" evidence="1">
    <location>
        <begin position="12"/>
        <end position="52"/>
    </location>
</feature>
<dbReference type="SUPFAM" id="SSF117281">
    <property type="entry name" value="Kelch motif"/>
    <property type="match status" value="2"/>
</dbReference>
<protein>
    <recommendedName>
        <fullName evidence="1">F-box domain-containing protein</fullName>
    </recommendedName>
</protein>
<gene>
    <name evidence="2" type="ORF">ARALYDRAFT_327310</name>
</gene>
<evidence type="ECO:0000259" key="1">
    <source>
        <dbReference type="SMART" id="SM00256"/>
    </source>
</evidence>
<dbReference type="Gene3D" id="2.120.10.80">
    <property type="entry name" value="Kelch-type beta propeller"/>
    <property type="match status" value="1"/>
</dbReference>
<dbReference type="PANTHER" id="PTHR24414">
    <property type="entry name" value="F-BOX/KELCH-REPEAT PROTEIN SKIP4"/>
    <property type="match status" value="1"/>
</dbReference>
<dbReference type="EMBL" id="GL348718">
    <property type="protein sequence ID" value="EFH50982.1"/>
    <property type="molecule type" value="Genomic_DNA"/>
</dbReference>
<organism evidence="3">
    <name type="scientific">Arabidopsis lyrata subsp. lyrata</name>
    <name type="common">Lyre-leaved rock-cress</name>
    <dbReference type="NCBI Taxonomy" id="81972"/>
    <lineage>
        <taxon>Eukaryota</taxon>
        <taxon>Viridiplantae</taxon>
        <taxon>Streptophyta</taxon>
        <taxon>Embryophyta</taxon>
        <taxon>Tracheophyta</taxon>
        <taxon>Spermatophyta</taxon>
        <taxon>Magnoliopsida</taxon>
        <taxon>eudicotyledons</taxon>
        <taxon>Gunneridae</taxon>
        <taxon>Pentapetalae</taxon>
        <taxon>rosids</taxon>
        <taxon>malvids</taxon>
        <taxon>Brassicales</taxon>
        <taxon>Brassicaceae</taxon>
        <taxon>Camelineae</taxon>
        <taxon>Arabidopsis</taxon>
    </lineage>
</organism>
<dbReference type="PANTHER" id="PTHR24414:SF82">
    <property type="entry name" value="GALACTOSE OXIDASE_KELCH REPEAT SUPERFAMILY PROTEIN"/>
    <property type="match status" value="1"/>
</dbReference>
<dbReference type="InterPro" id="IPR001810">
    <property type="entry name" value="F-box_dom"/>
</dbReference>
<dbReference type="HOGENOM" id="CLU_032521_1_2_1"/>
<sequence>MANSPVNNIPYIPDDLLLNCLARVSRLYYPILSLVSKRFRSLVSSLELYEIRMLLGHTENCLYLSLRLSSESDTRWLTLCRRPTRIPNPNPNPNFNSRWFSSCFRPDRILKNHTMKKEKKSSDNLMVSFQIPSLSSPSSELTGIAIGSNIYMMSIFSNGVFSSRFFFMDCRSHTLHEAPSMHRAPKKPSVNVLDGKIYVIEGCKNPDYSNLIECFDQKTLTWEHVPSPSSAIRGRYITASLVFDGKLYLFGDKKLVYKPNENKWDVVGLEMPLRWTPSYISCVVDNVIYCFGASRLLLWYNTEERTWRYLKGLKKLPKLPKDYTRVRLVNYGGKIAVLWEEDVRVGDPQKKMIWCAEITLERRNAHKIYGKIEWCDVVLTVPNPRLEIVLPDSIFCVIDKVIYYYDEISRMLEWYDPQGSSRGSLKGLEVLPELPLLSVTCVRLVDSDGKIAVFWEKKVCRPIGYNKKMIWCAEIALERRNAQEIYGKIEWCDVVLTLPKSCFIYEFNAVSITV</sequence>
<dbReference type="Pfam" id="PF00646">
    <property type="entry name" value="F-box"/>
    <property type="match status" value="1"/>
</dbReference>
<dbReference type="Pfam" id="PF25210">
    <property type="entry name" value="Kelch_FKB95"/>
    <property type="match status" value="2"/>
</dbReference>
<dbReference type="eggNOG" id="KOG1072">
    <property type="taxonomic scope" value="Eukaryota"/>
</dbReference>
<dbReference type="InterPro" id="IPR015915">
    <property type="entry name" value="Kelch-typ_b-propeller"/>
</dbReference>
<dbReference type="InterPro" id="IPR050354">
    <property type="entry name" value="F-box/kelch-repeat_ARATH"/>
</dbReference>
<accession>D7M0A0</accession>
<keyword evidence="3" id="KW-1185">Reference proteome</keyword>
<dbReference type="AlphaFoldDB" id="D7M0A0"/>